<dbReference type="PRINTS" id="PR01697">
    <property type="entry name" value="PARVALBUMIN"/>
</dbReference>
<dbReference type="InterPro" id="IPR002048">
    <property type="entry name" value="EF_hand_dom"/>
</dbReference>
<organism evidence="4 5">
    <name type="scientific">Mucor velutinosus</name>
    <dbReference type="NCBI Taxonomy" id="708070"/>
    <lineage>
        <taxon>Eukaryota</taxon>
        <taxon>Fungi</taxon>
        <taxon>Fungi incertae sedis</taxon>
        <taxon>Mucoromycota</taxon>
        <taxon>Mucoromycotina</taxon>
        <taxon>Mucoromycetes</taxon>
        <taxon>Mucorales</taxon>
        <taxon>Mucorineae</taxon>
        <taxon>Mucoraceae</taxon>
        <taxon>Mucor</taxon>
    </lineage>
</organism>
<gene>
    <name evidence="4" type="ORF">ATC70_002676</name>
</gene>
<feature type="domain" description="EF-hand" evidence="3">
    <location>
        <begin position="115"/>
        <end position="150"/>
    </location>
</feature>
<dbReference type="PROSITE" id="PS00018">
    <property type="entry name" value="EF_HAND_1"/>
    <property type="match status" value="3"/>
</dbReference>
<feature type="domain" description="EF-hand" evidence="3">
    <location>
        <begin position="56"/>
        <end position="91"/>
    </location>
</feature>
<evidence type="ECO:0000256" key="2">
    <source>
        <dbReference type="ARBA" id="ARBA00022837"/>
    </source>
</evidence>
<dbReference type="Gene3D" id="1.10.238.10">
    <property type="entry name" value="EF-hand"/>
    <property type="match status" value="2"/>
</dbReference>
<dbReference type="EMBL" id="JASEJX010000015">
    <property type="protein sequence ID" value="KAK4515066.1"/>
    <property type="molecule type" value="Genomic_DNA"/>
</dbReference>
<dbReference type="FunFam" id="1.10.238.10:FF:000001">
    <property type="entry name" value="Calmodulin 1"/>
    <property type="match status" value="1"/>
</dbReference>
<feature type="domain" description="EF-hand" evidence="3">
    <location>
        <begin position="15"/>
        <end position="50"/>
    </location>
</feature>
<name>A0AAN7DHN8_9FUNG</name>
<dbReference type="InterPro" id="IPR011992">
    <property type="entry name" value="EF-hand-dom_pair"/>
</dbReference>
<reference evidence="4 5" key="1">
    <citation type="submission" date="2022-11" db="EMBL/GenBank/DDBJ databases">
        <title>Mucor velutinosus strain NIH1002 WGS.</title>
        <authorList>
            <person name="Subramanian P."/>
            <person name="Mullikin J.C."/>
            <person name="Segre J.A."/>
            <person name="Zelazny A.M."/>
        </authorList>
    </citation>
    <scope>NUCLEOTIDE SEQUENCE [LARGE SCALE GENOMIC DNA]</scope>
    <source>
        <strain evidence="4 5">NIH1002</strain>
    </source>
</reference>
<dbReference type="FunFam" id="1.10.238.10:FF:000003">
    <property type="entry name" value="Calmodulin A"/>
    <property type="match status" value="1"/>
</dbReference>
<dbReference type="InterPro" id="IPR050145">
    <property type="entry name" value="Centrin_CML-like"/>
</dbReference>
<dbReference type="InterPro" id="IPR018247">
    <property type="entry name" value="EF_Hand_1_Ca_BS"/>
</dbReference>
<keyword evidence="5" id="KW-1185">Reference proteome</keyword>
<evidence type="ECO:0000259" key="3">
    <source>
        <dbReference type="PROSITE" id="PS50222"/>
    </source>
</evidence>
<feature type="domain" description="EF-hand" evidence="3">
    <location>
        <begin position="151"/>
        <end position="183"/>
    </location>
</feature>
<dbReference type="PANTHER" id="PTHR23050">
    <property type="entry name" value="CALCIUM BINDING PROTEIN"/>
    <property type="match status" value="1"/>
</dbReference>
<dbReference type="SUPFAM" id="SSF47473">
    <property type="entry name" value="EF-hand"/>
    <property type="match status" value="1"/>
</dbReference>
<dbReference type="RefSeq" id="XP_064681732.1">
    <property type="nucleotide sequence ID" value="XM_064822046.1"/>
</dbReference>
<proteinExistence type="predicted"/>
<evidence type="ECO:0000313" key="5">
    <source>
        <dbReference type="Proteomes" id="UP001304243"/>
    </source>
</evidence>
<protein>
    <recommendedName>
        <fullName evidence="3">EF-hand domain-containing protein</fullName>
    </recommendedName>
</protein>
<comment type="caution">
    <text evidence="4">The sequence shown here is derived from an EMBL/GenBank/DDBJ whole genome shotgun (WGS) entry which is preliminary data.</text>
</comment>
<dbReference type="Pfam" id="PF13499">
    <property type="entry name" value="EF-hand_7"/>
    <property type="match status" value="2"/>
</dbReference>
<accession>A0AAN7DHN8</accession>
<dbReference type="CDD" id="cd00051">
    <property type="entry name" value="EFh"/>
    <property type="match status" value="2"/>
</dbReference>
<keyword evidence="2" id="KW-0106">Calcium</keyword>
<dbReference type="Proteomes" id="UP001304243">
    <property type="component" value="Unassembled WGS sequence"/>
</dbReference>
<dbReference type="GO" id="GO:0005509">
    <property type="term" value="F:calcium ion binding"/>
    <property type="evidence" value="ECO:0007669"/>
    <property type="project" value="InterPro"/>
</dbReference>
<evidence type="ECO:0000313" key="4">
    <source>
        <dbReference type="EMBL" id="KAK4515066.1"/>
    </source>
</evidence>
<keyword evidence="1" id="KW-0677">Repeat</keyword>
<evidence type="ECO:0000256" key="1">
    <source>
        <dbReference type="ARBA" id="ARBA00022737"/>
    </source>
</evidence>
<dbReference type="AlphaFoldDB" id="A0AAN7DHN8"/>
<dbReference type="GeneID" id="89946378"/>
<sequence length="183" mass="21455">MNQDNYYRQLGLTDEELDTLQEAFHLYDIKKNGYISAEQFSHILLELGIVKSGSEAQDQQLAHIIQSADINHDNKIDFNEFVLAMFHYMPHNTCSQQPQINYNHSQQQAFSEKGTTDEELMACFQFFDQDHDGRISQKELEQVMIRFDTHLTPRELKEMMSTADINRDGFIDFEEFKQLLPPL</sequence>
<dbReference type="SMART" id="SM00054">
    <property type="entry name" value="EFh"/>
    <property type="match status" value="4"/>
</dbReference>
<dbReference type="PROSITE" id="PS50222">
    <property type="entry name" value="EF_HAND_2"/>
    <property type="match status" value="4"/>
</dbReference>